<dbReference type="Proteomes" id="UP000023482">
    <property type="component" value="Unassembled WGS sequence"/>
</dbReference>
<comment type="caution">
    <text evidence="1">The sequence shown here is derived from an EMBL/GenBank/DDBJ whole genome shotgun (WGS) entry which is preliminary data.</text>
</comment>
<evidence type="ECO:0000313" key="2">
    <source>
        <dbReference type="Proteomes" id="UP000023482"/>
    </source>
</evidence>
<evidence type="ECO:0000313" key="1">
    <source>
        <dbReference type="EMBL" id="EWC91295.1"/>
    </source>
</evidence>
<dbReference type="AlphaFoldDB" id="Z4WU77"/>
<organism evidence="1 2">
    <name type="scientific">Porphyromonas catoniae ATCC 51270</name>
    <dbReference type="NCBI Taxonomy" id="887901"/>
    <lineage>
        <taxon>Bacteria</taxon>
        <taxon>Pseudomonadati</taxon>
        <taxon>Bacteroidota</taxon>
        <taxon>Bacteroidia</taxon>
        <taxon>Bacteroidales</taxon>
        <taxon>Porphyromonadaceae</taxon>
        <taxon>Porphyromonas</taxon>
    </lineage>
</organism>
<keyword evidence="2" id="KW-1185">Reference proteome</keyword>
<reference evidence="1 2" key="1">
    <citation type="submission" date="2014-01" db="EMBL/GenBank/DDBJ databases">
        <authorList>
            <person name="Durkin A.S."/>
            <person name="McCorrison J."/>
            <person name="Torralba M."/>
            <person name="Gillis M."/>
            <person name="Haft D.H."/>
            <person name="Methe B."/>
            <person name="Sutton G."/>
            <person name="Nelson K.E."/>
        </authorList>
    </citation>
    <scope>NUCLEOTIDE SEQUENCE [LARGE SCALE GENOMIC DNA]</scope>
    <source>
        <strain evidence="1 2">ATCC 51270</strain>
    </source>
</reference>
<proteinExistence type="predicted"/>
<name>Z4WU77_9PORP</name>
<protein>
    <submittedName>
        <fullName evidence="1">Uncharacterized protein</fullName>
    </submittedName>
</protein>
<sequence>MLYDFLEWRLTDRFNLYMKEWREKSYDDLSLLSAQLKLMPI</sequence>
<gene>
    <name evidence="1" type="ORF">HMPREF0636_0060</name>
</gene>
<dbReference type="EMBL" id="JDFF01000025">
    <property type="protein sequence ID" value="EWC91295.1"/>
    <property type="molecule type" value="Genomic_DNA"/>
</dbReference>
<accession>Z4WU77</accession>